<keyword evidence="8" id="KW-1185">Reference proteome</keyword>
<dbReference type="InterPro" id="IPR000719">
    <property type="entry name" value="Prot_kinase_dom"/>
</dbReference>
<dbReference type="GO" id="GO:0005524">
    <property type="term" value="F:ATP binding"/>
    <property type="evidence" value="ECO:0007669"/>
    <property type="project" value="UniProtKB-KW"/>
</dbReference>
<evidence type="ECO:0000313" key="7">
    <source>
        <dbReference type="EMBL" id="GFH15405.1"/>
    </source>
</evidence>
<comment type="caution">
    <text evidence="7">The sequence shown here is derived from an EMBL/GenBank/DDBJ whole genome shotgun (WGS) entry which is preliminary data.</text>
</comment>
<name>A0A699Z1L8_HAELA</name>
<dbReference type="Pfam" id="PF00069">
    <property type="entry name" value="Pkinase"/>
    <property type="match status" value="1"/>
</dbReference>
<evidence type="ECO:0000256" key="3">
    <source>
        <dbReference type="ARBA" id="ARBA00022741"/>
    </source>
</evidence>
<evidence type="ECO:0000256" key="1">
    <source>
        <dbReference type="ARBA" id="ARBA00022527"/>
    </source>
</evidence>
<protein>
    <submittedName>
        <fullName evidence="7">Protein kinase domain-containing protein</fullName>
    </submittedName>
</protein>
<dbReference type="GO" id="GO:0035556">
    <property type="term" value="P:intracellular signal transduction"/>
    <property type="evidence" value="ECO:0007669"/>
    <property type="project" value="TreeGrafter"/>
</dbReference>
<evidence type="ECO:0000256" key="5">
    <source>
        <dbReference type="ARBA" id="ARBA00022840"/>
    </source>
</evidence>
<evidence type="ECO:0000259" key="6">
    <source>
        <dbReference type="PROSITE" id="PS50011"/>
    </source>
</evidence>
<dbReference type="Proteomes" id="UP000485058">
    <property type="component" value="Unassembled WGS sequence"/>
</dbReference>
<keyword evidence="3" id="KW-0547">Nucleotide-binding</keyword>
<keyword evidence="4 7" id="KW-0418">Kinase</keyword>
<evidence type="ECO:0000313" key="8">
    <source>
        <dbReference type="Proteomes" id="UP000485058"/>
    </source>
</evidence>
<dbReference type="PROSITE" id="PS50011">
    <property type="entry name" value="PROTEIN_KINASE_DOM"/>
    <property type="match status" value="1"/>
</dbReference>
<organism evidence="7 8">
    <name type="scientific">Haematococcus lacustris</name>
    <name type="common">Green alga</name>
    <name type="synonym">Haematococcus pluvialis</name>
    <dbReference type="NCBI Taxonomy" id="44745"/>
    <lineage>
        <taxon>Eukaryota</taxon>
        <taxon>Viridiplantae</taxon>
        <taxon>Chlorophyta</taxon>
        <taxon>core chlorophytes</taxon>
        <taxon>Chlorophyceae</taxon>
        <taxon>CS clade</taxon>
        <taxon>Chlamydomonadales</taxon>
        <taxon>Haematococcaceae</taxon>
        <taxon>Haematococcus</taxon>
    </lineage>
</organism>
<dbReference type="GO" id="GO:0004674">
    <property type="term" value="F:protein serine/threonine kinase activity"/>
    <property type="evidence" value="ECO:0007669"/>
    <property type="project" value="UniProtKB-KW"/>
</dbReference>
<evidence type="ECO:0000256" key="2">
    <source>
        <dbReference type="ARBA" id="ARBA00022679"/>
    </source>
</evidence>
<keyword evidence="2" id="KW-0808">Transferase</keyword>
<dbReference type="GO" id="GO:0005737">
    <property type="term" value="C:cytoplasm"/>
    <property type="evidence" value="ECO:0007669"/>
    <property type="project" value="TreeGrafter"/>
</dbReference>
<reference evidence="7 8" key="1">
    <citation type="submission" date="2020-02" db="EMBL/GenBank/DDBJ databases">
        <title>Draft genome sequence of Haematococcus lacustris strain NIES-144.</title>
        <authorList>
            <person name="Morimoto D."/>
            <person name="Nakagawa S."/>
            <person name="Yoshida T."/>
            <person name="Sawayama S."/>
        </authorList>
    </citation>
    <scope>NUCLEOTIDE SEQUENCE [LARGE SCALE GENOMIC DNA]</scope>
    <source>
        <strain evidence="7 8">NIES-144</strain>
    </source>
</reference>
<feature type="domain" description="Protein kinase" evidence="6">
    <location>
        <begin position="1"/>
        <end position="126"/>
    </location>
</feature>
<sequence length="158" mass="17887">MDGPSRCGLRHDVLQVGTALFVAPEVMQNFTGGNYNGQAADVWACGVCVFIMLFGRHPYLRPADNQLSEQQQMIKLFQRMMQDEMEFPSELVSSLSPECLDLLRRMLKTRPGQRATMADIQNHPWFRTALPEGANLMNDMFLHEDAACLSPQSHTQIE</sequence>
<evidence type="ECO:0000256" key="4">
    <source>
        <dbReference type="ARBA" id="ARBA00022777"/>
    </source>
</evidence>
<dbReference type="AlphaFoldDB" id="A0A699Z1L8"/>
<dbReference type="InterPro" id="IPR011009">
    <property type="entry name" value="Kinase-like_dom_sf"/>
</dbReference>
<gene>
    <name evidence="7" type="ORF">HaLaN_11629</name>
</gene>
<proteinExistence type="predicted"/>
<dbReference type="PANTHER" id="PTHR24346">
    <property type="entry name" value="MAP/MICROTUBULE AFFINITY-REGULATING KINASE"/>
    <property type="match status" value="1"/>
</dbReference>
<dbReference type="SUPFAM" id="SSF56112">
    <property type="entry name" value="Protein kinase-like (PK-like)"/>
    <property type="match status" value="1"/>
</dbReference>
<dbReference type="Gene3D" id="1.10.510.10">
    <property type="entry name" value="Transferase(Phosphotransferase) domain 1"/>
    <property type="match status" value="1"/>
</dbReference>
<dbReference type="SMART" id="SM00220">
    <property type="entry name" value="S_TKc"/>
    <property type="match status" value="1"/>
</dbReference>
<dbReference type="EMBL" id="BLLF01000846">
    <property type="protein sequence ID" value="GFH15405.1"/>
    <property type="molecule type" value="Genomic_DNA"/>
</dbReference>
<keyword evidence="5" id="KW-0067">ATP-binding</keyword>
<accession>A0A699Z1L8</accession>
<keyword evidence="1" id="KW-0723">Serine/threonine-protein kinase</keyword>
<dbReference type="PANTHER" id="PTHR24346:SF82">
    <property type="entry name" value="KP78A-RELATED"/>
    <property type="match status" value="1"/>
</dbReference>